<dbReference type="PANTHER" id="PTHR21600">
    <property type="entry name" value="MITOCHONDRIAL RNA PSEUDOURIDINE SYNTHASE"/>
    <property type="match status" value="1"/>
</dbReference>
<organism evidence="7 8">
    <name type="scientific">Butyricicoccus intestinisimiae</name>
    <dbReference type="NCBI Taxonomy" id="2841509"/>
    <lineage>
        <taxon>Bacteria</taxon>
        <taxon>Bacillati</taxon>
        <taxon>Bacillota</taxon>
        <taxon>Clostridia</taxon>
        <taxon>Eubacteriales</taxon>
        <taxon>Butyricicoccaceae</taxon>
        <taxon>Butyricicoccus</taxon>
    </lineage>
</organism>
<keyword evidence="8" id="KW-1185">Reference proteome</keyword>
<evidence type="ECO:0000256" key="5">
    <source>
        <dbReference type="RuleBase" id="RU362028"/>
    </source>
</evidence>
<reference evidence="7 8" key="1">
    <citation type="submission" date="2021-06" db="EMBL/GenBank/DDBJ databases">
        <authorList>
            <person name="Sun Q."/>
            <person name="Li D."/>
        </authorList>
    </citation>
    <scope>NUCLEOTIDE SEQUENCE [LARGE SCALE GENOMIC DNA]</scope>
    <source>
        <strain evidence="7 8">MSJd-7</strain>
    </source>
</reference>
<dbReference type="EMBL" id="JAHLQI010000011">
    <property type="protein sequence ID" value="MBU5491553.1"/>
    <property type="molecule type" value="Genomic_DNA"/>
</dbReference>
<sequence length="320" mass="36769">MKQFTISKNDSGQRLNKFLEKAVPLLPGGMMHKYIRIKRIKVNGKRTDFAYRLQQGDILQLYINDEFFGKPKKHSEEESYLHAKPNIDVIYEDQHILLVNKPAGLVVHADDSGTSDTLIARIQAYLYQYGRWDPNKEASFTPSLCNRIDRGTSGIVIAAKTAEALRVMNQKIRDRELHKSYLCVACGHVRPRDGRIKNYILRHESEHRVSVHDHPVAGARTAITQYRVLKETPELSLVECDLITGRTHQLRAQFSHMGHPLLGDSKYGKNDMNRKYHRKSQALCSYKLRFDFTTDAGSLGYLNHKVFTAPRVEFVSLFED</sequence>
<keyword evidence="3 5" id="KW-0413">Isomerase</keyword>
<keyword evidence="4" id="KW-0694">RNA-binding</keyword>
<dbReference type="InterPro" id="IPR006224">
    <property type="entry name" value="PsdUridine_synth_RluA-like_CS"/>
</dbReference>
<dbReference type="Pfam" id="PF00849">
    <property type="entry name" value="PseudoU_synth_2"/>
    <property type="match status" value="1"/>
</dbReference>
<comment type="function">
    <text evidence="5">Responsible for synthesis of pseudouridine from uracil.</text>
</comment>
<name>A0ABS6EV24_9FIRM</name>
<dbReference type="PROSITE" id="PS50889">
    <property type="entry name" value="S4"/>
    <property type="match status" value="1"/>
</dbReference>
<dbReference type="InterPro" id="IPR002942">
    <property type="entry name" value="S4_RNA-bd"/>
</dbReference>
<dbReference type="CDD" id="cd02869">
    <property type="entry name" value="PseudoU_synth_RluA_like"/>
    <property type="match status" value="1"/>
</dbReference>
<evidence type="ECO:0000313" key="8">
    <source>
        <dbReference type="Proteomes" id="UP000783588"/>
    </source>
</evidence>
<dbReference type="Proteomes" id="UP000783588">
    <property type="component" value="Unassembled WGS sequence"/>
</dbReference>
<evidence type="ECO:0000259" key="6">
    <source>
        <dbReference type="SMART" id="SM00363"/>
    </source>
</evidence>
<protein>
    <recommendedName>
        <fullName evidence="5">Pseudouridine synthase</fullName>
        <ecNumber evidence="5">5.4.99.-</ecNumber>
    </recommendedName>
</protein>
<dbReference type="EC" id="5.4.99.-" evidence="5"/>
<dbReference type="NCBIfam" id="TIGR00005">
    <property type="entry name" value="rluA_subfam"/>
    <property type="match status" value="1"/>
</dbReference>
<dbReference type="SMART" id="SM00363">
    <property type="entry name" value="S4"/>
    <property type="match status" value="1"/>
</dbReference>
<evidence type="ECO:0000313" key="7">
    <source>
        <dbReference type="EMBL" id="MBU5491553.1"/>
    </source>
</evidence>
<comment type="catalytic activity">
    <reaction evidence="1 5">
        <text>a uridine in RNA = a pseudouridine in RNA</text>
        <dbReference type="Rhea" id="RHEA:48348"/>
        <dbReference type="Rhea" id="RHEA-COMP:12068"/>
        <dbReference type="Rhea" id="RHEA-COMP:12069"/>
        <dbReference type="ChEBI" id="CHEBI:65314"/>
        <dbReference type="ChEBI" id="CHEBI:65315"/>
    </reaction>
</comment>
<gene>
    <name evidence="7" type="ORF">KQI75_13160</name>
</gene>
<feature type="domain" description="RNA-binding S4" evidence="6">
    <location>
        <begin position="13"/>
        <end position="82"/>
    </location>
</feature>
<accession>A0ABS6EV24</accession>
<evidence type="ECO:0000256" key="1">
    <source>
        <dbReference type="ARBA" id="ARBA00000073"/>
    </source>
</evidence>
<dbReference type="RefSeq" id="WP_216471295.1">
    <property type="nucleotide sequence ID" value="NZ_JAHLQI010000011.1"/>
</dbReference>
<evidence type="ECO:0000256" key="2">
    <source>
        <dbReference type="ARBA" id="ARBA00010876"/>
    </source>
</evidence>
<comment type="caution">
    <text evidence="7">The sequence shown here is derived from an EMBL/GenBank/DDBJ whole genome shotgun (WGS) entry which is preliminary data.</text>
</comment>
<proteinExistence type="inferred from homology"/>
<dbReference type="InterPro" id="IPR006225">
    <property type="entry name" value="PsdUridine_synth_RluC/D"/>
</dbReference>
<evidence type="ECO:0000256" key="4">
    <source>
        <dbReference type="PROSITE-ProRule" id="PRU00182"/>
    </source>
</evidence>
<dbReference type="InterPro" id="IPR006145">
    <property type="entry name" value="PsdUridine_synth_RsuA/RluA"/>
</dbReference>
<comment type="similarity">
    <text evidence="2 5">Belongs to the pseudouridine synthase RluA family.</text>
</comment>
<dbReference type="CDD" id="cd00165">
    <property type="entry name" value="S4"/>
    <property type="match status" value="1"/>
</dbReference>
<evidence type="ECO:0000256" key="3">
    <source>
        <dbReference type="ARBA" id="ARBA00023235"/>
    </source>
</evidence>
<dbReference type="InterPro" id="IPR050188">
    <property type="entry name" value="RluA_PseudoU_synthase"/>
</dbReference>
<dbReference type="PROSITE" id="PS01129">
    <property type="entry name" value="PSI_RLU"/>
    <property type="match status" value="1"/>
</dbReference>